<organism evidence="1 2">
    <name type="scientific">Popillia japonica</name>
    <name type="common">Japanese beetle</name>
    <dbReference type="NCBI Taxonomy" id="7064"/>
    <lineage>
        <taxon>Eukaryota</taxon>
        <taxon>Metazoa</taxon>
        <taxon>Ecdysozoa</taxon>
        <taxon>Arthropoda</taxon>
        <taxon>Hexapoda</taxon>
        <taxon>Insecta</taxon>
        <taxon>Pterygota</taxon>
        <taxon>Neoptera</taxon>
        <taxon>Endopterygota</taxon>
        <taxon>Coleoptera</taxon>
        <taxon>Polyphaga</taxon>
        <taxon>Scarabaeiformia</taxon>
        <taxon>Scarabaeidae</taxon>
        <taxon>Rutelinae</taxon>
        <taxon>Popillia</taxon>
    </lineage>
</organism>
<name>A0AAW1K5F5_POPJA</name>
<sequence length="170" mass="19496">MPPDRVFGVIEKQLRKKSVIVNPVEYDQIIENYATIRKIQAWNIFDWRREATRVLKRPVAWHFQFNKMKRFIFNKSSKDNVLVRGQPHYFTDFGMAKGLCKKGNKISFSSPKSLPYGRQLKGDKSSINKLLVTHFGATENVNNELVGAEEPEAAANDEKSCTNAVGYDLE</sequence>
<dbReference type="AlphaFoldDB" id="A0AAW1K5F5"/>
<evidence type="ECO:0000313" key="1">
    <source>
        <dbReference type="EMBL" id="KAK9712845.1"/>
    </source>
</evidence>
<proteinExistence type="predicted"/>
<comment type="caution">
    <text evidence="1">The sequence shown here is derived from an EMBL/GenBank/DDBJ whole genome shotgun (WGS) entry which is preliminary data.</text>
</comment>
<accession>A0AAW1K5F5</accession>
<dbReference type="Proteomes" id="UP001458880">
    <property type="component" value="Unassembled WGS sequence"/>
</dbReference>
<dbReference type="EMBL" id="JASPKY010000256">
    <property type="protein sequence ID" value="KAK9712845.1"/>
    <property type="molecule type" value="Genomic_DNA"/>
</dbReference>
<gene>
    <name evidence="1" type="ORF">QE152_g24661</name>
</gene>
<protein>
    <submittedName>
        <fullName evidence="1">Uncharacterized protein</fullName>
    </submittedName>
</protein>
<evidence type="ECO:0000313" key="2">
    <source>
        <dbReference type="Proteomes" id="UP001458880"/>
    </source>
</evidence>
<keyword evidence="2" id="KW-1185">Reference proteome</keyword>
<reference evidence="1 2" key="1">
    <citation type="journal article" date="2024" name="BMC Genomics">
        <title>De novo assembly and annotation of Popillia japonica's genome with initial clues to its potential as an invasive pest.</title>
        <authorList>
            <person name="Cucini C."/>
            <person name="Boschi S."/>
            <person name="Funari R."/>
            <person name="Cardaioli E."/>
            <person name="Iannotti N."/>
            <person name="Marturano G."/>
            <person name="Paoli F."/>
            <person name="Bruttini M."/>
            <person name="Carapelli A."/>
            <person name="Frati F."/>
            <person name="Nardi F."/>
        </authorList>
    </citation>
    <scope>NUCLEOTIDE SEQUENCE [LARGE SCALE GENOMIC DNA]</scope>
    <source>
        <strain evidence="1">DMR45628</strain>
    </source>
</reference>